<accession>A0A8J4RBS5</accession>
<dbReference type="OrthoDB" id="2066at2759"/>
<dbReference type="InterPro" id="IPR003425">
    <property type="entry name" value="CCB3/YggT"/>
</dbReference>
<dbReference type="PANTHER" id="PTHR33219:SF14">
    <property type="entry name" value="PROTEIN COFACTOR ASSEMBLY OF COMPLEX C SUBUNIT B CCB3, CHLOROPLASTIC-RELATED"/>
    <property type="match status" value="1"/>
</dbReference>
<dbReference type="PANTHER" id="PTHR33219">
    <property type="entry name" value="YLMG HOMOLOG PROTEIN 2, CHLOROPLASTIC"/>
    <property type="match status" value="1"/>
</dbReference>
<dbReference type="GO" id="GO:0016020">
    <property type="term" value="C:membrane"/>
    <property type="evidence" value="ECO:0007669"/>
    <property type="project" value="InterPro"/>
</dbReference>
<dbReference type="Pfam" id="PF02325">
    <property type="entry name" value="CCB3_YggT"/>
    <property type="match status" value="1"/>
</dbReference>
<dbReference type="GO" id="GO:0010020">
    <property type="term" value="P:chloroplast fission"/>
    <property type="evidence" value="ECO:0007669"/>
    <property type="project" value="TreeGrafter"/>
</dbReference>
<dbReference type="AlphaFoldDB" id="A0A8J4RBS5"/>
<evidence type="ECO:0000313" key="2">
    <source>
        <dbReference type="Proteomes" id="UP000737018"/>
    </source>
</evidence>
<dbReference type="Proteomes" id="UP000737018">
    <property type="component" value="Unassembled WGS sequence"/>
</dbReference>
<dbReference type="EMBL" id="JRKL02000532">
    <property type="protein sequence ID" value="KAF3970446.1"/>
    <property type="molecule type" value="Genomic_DNA"/>
</dbReference>
<name>A0A8J4RBS5_9ROSI</name>
<sequence>MALNGDNVTECKATKPVPNCGVFSWAFTQTPLAVAPQFLRPFNSNSKPSSSNYVCPNPNTFLRDIQSSIMSTTDKCFKLLHLFASENPVLKKLLAWSSEFHTIRKQIDCRNYRNMSSLSNHNFAAVLPGDSVAGLVVANGILNFLNIYNTVLIVRLVLTWFPNAPSVIVSPLSTLCDPYLNIFRGIIPPLGGLDLSPILAFLVLNAFTSTASALPAELPGTRTSEEGPASHSKFTNLTTSQKKWLLRLQGNSLIPFQDLVTSIRSNQCDFMKKLPQRRCTRKFPEISSKNKLTSATSPKEYINLNYQEGWRILW</sequence>
<proteinExistence type="predicted"/>
<comment type="caution">
    <text evidence="1">The sequence shown here is derived from an EMBL/GenBank/DDBJ whole genome shotgun (WGS) entry which is preliminary data.</text>
</comment>
<keyword evidence="2" id="KW-1185">Reference proteome</keyword>
<protein>
    <submittedName>
        <fullName evidence="1">Uncharacterized protein</fullName>
    </submittedName>
</protein>
<organism evidence="1 2">
    <name type="scientific">Castanea mollissima</name>
    <name type="common">Chinese chestnut</name>
    <dbReference type="NCBI Taxonomy" id="60419"/>
    <lineage>
        <taxon>Eukaryota</taxon>
        <taxon>Viridiplantae</taxon>
        <taxon>Streptophyta</taxon>
        <taxon>Embryophyta</taxon>
        <taxon>Tracheophyta</taxon>
        <taxon>Spermatophyta</taxon>
        <taxon>Magnoliopsida</taxon>
        <taxon>eudicotyledons</taxon>
        <taxon>Gunneridae</taxon>
        <taxon>Pentapetalae</taxon>
        <taxon>rosids</taxon>
        <taxon>fabids</taxon>
        <taxon>Fagales</taxon>
        <taxon>Fagaceae</taxon>
        <taxon>Castanea</taxon>
    </lineage>
</organism>
<reference evidence="1" key="1">
    <citation type="submission" date="2020-03" db="EMBL/GenBank/DDBJ databases">
        <title>Castanea mollissima Vanexum genome sequencing.</title>
        <authorList>
            <person name="Staton M."/>
        </authorList>
    </citation>
    <scope>NUCLEOTIDE SEQUENCE</scope>
    <source>
        <tissue evidence="1">Leaf</tissue>
    </source>
</reference>
<gene>
    <name evidence="1" type="ORF">CMV_005867</name>
</gene>
<evidence type="ECO:0000313" key="1">
    <source>
        <dbReference type="EMBL" id="KAF3970446.1"/>
    </source>
</evidence>